<feature type="transmembrane region" description="Helical" evidence="2">
    <location>
        <begin position="83"/>
        <end position="103"/>
    </location>
</feature>
<dbReference type="KEGG" id="rub:GBA63_14700"/>
<evidence type="ECO:0000256" key="1">
    <source>
        <dbReference type="SAM" id="MobiDB-lite"/>
    </source>
</evidence>
<gene>
    <name evidence="3" type="ORF">GBA63_14700</name>
</gene>
<reference evidence="3 4" key="1">
    <citation type="submission" date="2019-10" db="EMBL/GenBank/DDBJ databases">
        <title>Rubrobacter sp nov SCSIO 52090 isolated from a deep-sea sediment in the South China Sea.</title>
        <authorList>
            <person name="Chen R.W."/>
        </authorList>
    </citation>
    <scope>NUCLEOTIDE SEQUENCE [LARGE SCALE GENOMIC DNA]</scope>
    <source>
        <strain evidence="3 4">SCSIO 52909</strain>
    </source>
</reference>
<feature type="region of interest" description="Disordered" evidence="1">
    <location>
        <begin position="17"/>
        <end position="39"/>
    </location>
</feature>
<keyword evidence="2" id="KW-0812">Transmembrane</keyword>
<dbReference type="EMBL" id="CP045119">
    <property type="protein sequence ID" value="QIN83743.1"/>
    <property type="molecule type" value="Genomic_DNA"/>
</dbReference>
<accession>A0A6G8QBD2</accession>
<organism evidence="3 4">
    <name type="scientific">Rubrobacter tropicus</name>
    <dbReference type="NCBI Taxonomy" id="2653851"/>
    <lineage>
        <taxon>Bacteria</taxon>
        <taxon>Bacillati</taxon>
        <taxon>Actinomycetota</taxon>
        <taxon>Rubrobacteria</taxon>
        <taxon>Rubrobacterales</taxon>
        <taxon>Rubrobacteraceae</taxon>
        <taxon>Rubrobacter</taxon>
    </lineage>
</organism>
<evidence type="ECO:0000313" key="4">
    <source>
        <dbReference type="Proteomes" id="UP000501452"/>
    </source>
</evidence>
<feature type="transmembrane region" description="Helical" evidence="2">
    <location>
        <begin position="48"/>
        <end position="71"/>
    </location>
</feature>
<feature type="transmembrane region" description="Helical" evidence="2">
    <location>
        <begin position="115"/>
        <end position="135"/>
    </location>
</feature>
<dbReference type="RefSeq" id="WP_166177304.1">
    <property type="nucleotide sequence ID" value="NZ_CP045119.1"/>
</dbReference>
<dbReference type="Proteomes" id="UP000501452">
    <property type="component" value="Chromosome"/>
</dbReference>
<evidence type="ECO:0000256" key="2">
    <source>
        <dbReference type="SAM" id="Phobius"/>
    </source>
</evidence>
<feature type="transmembrane region" description="Helical" evidence="2">
    <location>
        <begin position="147"/>
        <end position="171"/>
    </location>
</feature>
<protein>
    <submittedName>
        <fullName evidence="3">Uncharacterized protein</fullName>
    </submittedName>
</protein>
<proteinExistence type="predicted"/>
<evidence type="ECO:0000313" key="3">
    <source>
        <dbReference type="EMBL" id="QIN83743.1"/>
    </source>
</evidence>
<keyword evidence="2" id="KW-1133">Transmembrane helix</keyword>
<keyword evidence="2" id="KW-0472">Membrane</keyword>
<name>A0A6G8QBD2_9ACTN</name>
<dbReference type="AlphaFoldDB" id="A0A6G8QBD2"/>
<keyword evidence="4" id="KW-1185">Reference proteome</keyword>
<sequence length="177" mass="18782">MSISSMMDVAYQRRQDVEPRGRGISSLGEATGENPETKSPVTTALEAIVTYIPTEIVATYVAVVAVIHPTIAGTTTEAPVADWIVFLAFLVLTPITAWLVYAAKCLNAGKQLPTGAALPLWEMSAATVAFVVWAATLPETPLGGFPWYTSGLAAILLLIVSMVLGLIAPLFTQRPLP</sequence>